<keyword evidence="1" id="KW-1185">Reference proteome</keyword>
<name>A0AC58NVK8_CAMBA</name>
<gene>
    <name evidence="2" type="primary">SEPTIN11</name>
</gene>
<evidence type="ECO:0000313" key="1">
    <source>
        <dbReference type="Proteomes" id="UP001732780"/>
    </source>
</evidence>
<dbReference type="Proteomes" id="UP001732780">
    <property type="component" value="Chromosome 2"/>
</dbReference>
<accession>A0AC58NVK8</accession>
<dbReference type="RefSeq" id="XP_074201822.1">
    <property type="nucleotide sequence ID" value="XM_074345721.1"/>
</dbReference>
<evidence type="ECO:0000313" key="2">
    <source>
        <dbReference type="RefSeq" id="XP_074201822.1"/>
    </source>
</evidence>
<protein>
    <submittedName>
        <fullName evidence="2">Septin-11 isoform X1</fullName>
    </submittedName>
</protein>
<proteinExistence type="predicted"/>
<organism evidence="1 2">
    <name type="scientific">Camelus bactrianus</name>
    <name type="common">Bactrian camel</name>
    <dbReference type="NCBI Taxonomy" id="9837"/>
    <lineage>
        <taxon>Eukaryota</taxon>
        <taxon>Metazoa</taxon>
        <taxon>Chordata</taxon>
        <taxon>Craniata</taxon>
        <taxon>Vertebrata</taxon>
        <taxon>Euteleostomi</taxon>
        <taxon>Mammalia</taxon>
        <taxon>Eutheria</taxon>
        <taxon>Laurasiatheria</taxon>
        <taxon>Artiodactyla</taxon>
        <taxon>Tylopoda</taxon>
        <taxon>Camelidae</taxon>
        <taxon>Camelus</taxon>
    </lineage>
</organism>
<sequence length="497" mass="56872">MPLVARGSRALAERSRKGGAGEASRSRSPSSSQCWQTAPRRSWSRSRDGRGRWETVCECWGLAIPVRCAFGAGNEDLRNLSLSGHVGFDSLPDQLVNKSTSQGFCFNILCVGETGIGKSTLMDTLFNTKFENDPATHNEPGVRLKARSYELQESNVRLKLTIVDTVGFGDQINKDDSYKPIVEYIDAQFEAYLQEELKIKRSLFNYHDTRIHACLYFIAPTGHSLKSLDLVTMKKLDSKVNIIPIIAKADTIAKNELHKFKSKIMSELVSNGVQIYQFPTDEETVAEINATMSVSPQVHLPFAVVGSTEEVKIGNKMAKARQYPWGVVQVENENHCDFVKLREMLIRVNMEDLREQTHTRHYELYRRCKLEEMGFKDTDPDSKPFSLQETYEAKRNEFLGELQKKEEEMRQMFVMRVKEKEAELKEAEKELHEKFDLLKRTHQEEKKKVEDKKKELEEEVNNFQKKKAAAQLLQSQAQQAGAQQTKKDKDKKNASFT</sequence>
<reference evidence="2" key="1">
    <citation type="submission" date="2025-08" db="UniProtKB">
        <authorList>
            <consortium name="RefSeq"/>
        </authorList>
    </citation>
    <scope>IDENTIFICATION</scope>
    <source>
        <tissue evidence="2">Blood</tissue>
    </source>
</reference>